<dbReference type="PATRIC" id="fig|595434.4.peg.3614"/>
<feature type="compositionally biased region" description="Polar residues" evidence="1">
    <location>
        <begin position="13"/>
        <end position="29"/>
    </location>
</feature>
<dbReference type="AlphaFoldDB" id="A0A0J1BC81"/>
<feature type="compositionally biased region" description="Basic and acidic residues" evidence="1">
    <location>
        <begin position="1"/>
        <end position="11"/>
    </location>
</feature>
<gene>
    <name evidence="2" type="ORF">RISK_003808</name>
</gene>
<evidence type="ECO:0000256" key="1">
    <source>
        <dbReference type="SAM" id="MobiDB-lite"/>
    </source>
</evidence>
<feature type="region of interest" description="Disordered" evidence="1">
    <location>
        <begin position="1"/>
        <end position="32"/>
    </location>
</feature>
<dbReference type="Proteomes" id="UP000036367">
    <property type="component" value="Unassembled WGS sequence"/>
</dbReference>
<keyword evidence="3" id="KW-1185">Reference proteome</keyword>
<comment type="caution">
    <text evidence="2">The sequence shown here is derived from an EMBL/GenBank/DDBJ whole genome shotgun (WGS) entry which is preliminary data.</text>
</comment>
<evidence type="ECO:0000313" key="2">
    <source>
        <dbReference type="EMBL" id="KLU04222.1"/>
    </source>
</evidence>
<accession>A0A0J1BC81</accession>
<organism evidence="2 3">
    <name type="scientific">Rhodopirellula islandica</name>
    <dbReference type="NCBI Taxonomy" id="595434"/>
    <lineage>
        <taxon>Bacteria</taxon>
        <taxon>Pseudomonadati</taxon>
        <taxon>Planctomycetota</taxon>
        <taxon>Planctomycetia</taxon>
        <taxon>Pirellulales</taxon>
        <taxon>Pirellulaceae</taxon>
        <taxon>Rhodopirellula</taxon>
    </lineage>
</organism>
<evidence type="ECO:0000313" key="3">
    <source>
        <dbReference type="Proteomes" id="UP000036367"/>
    </source>
</evidence>
<reference evidence="2" key="1">
    <citation type="submission" date="2015-05" db="EMBL/GenBank/DDBJ databases">
        <title>Permanent draft genome of Rhodopirellula islandicus K833.</title>
        <authorList>
            <person name="Kizina J."/>
            <person name="Richter M."/>
            <person name="Glockner F.O."/>
            <person name="Harder J."/>
        </authorList>
    </citation>
    <scope>NUCLEOTIDE SEQUENCE [LARGE SCALE GENOMIC DNA]</scope>
    <source>
        <strain evidence="2">K833</strain>
    </source>
</reference>
<proteinExistence type="predicted"/>
<name>A0A0J1BC81_RHOIS</name>
<dbReference type="EMBL" id="LECT01000029">
    <property type="protein sequence ID" value="KLU04222.1"/>
    <property type="molecule type" value="Genomic_DNA"/>
</dbReference>
<sequence length="59" mass="6685">MHVQSRSDDSRQPWVSTQGHPCVSRFTQSRSDDSWERAVTICCRSAVGIFDCRLPIADC</sequence>
<protein>
    <submittedName>
        <fullName evidence="2">Uncharacterized protein</fullName>
    </submittedName>
</protein>